<evidence type="ECO:0000259" key="7">
    <source>
        <dbReference type="PROSITE" id="PS51456"/>
    </source>
</evidence>
<comment type="caution">
    <text evidence="6">Lacks conserved residue(s) required for the propagation of feature annotation.</text>
</comment>
<name>A0A7J6RF97_PEROL</name>
<dbReference type="PRINTS" id="PR00193">
    <property type="entry name" value="MYOSINHEAVY"/>
</dbReference>
<evidence type="ECO:0000256" key="5">
    <source>
        <dbReference type="ARBA" id="ARBA00023203"/>
    </source>
</evidence>
<dbReference type="GO" id="GO:0051015">
    <property type="term" value="F:actin filament binding"/>
    <property type="evidence" value="ECO:0007669"/>
    <property type="project" value="TreeGrafter"/>
</dbReference>
<keyword evidence="5 6" id="KW-0009">Actin-binding</keyword>
<organism evidence="8 9">
    <name type="scientific">Perkinsus olseni</name>
    <name type="common">Perkinsus atlanticus</name>
    <dbReference type="NCBI Taxonomy" id="32597"/>
    <lineage>
        <taxon>Eukaryota</taxon>
        <taxon>Sar</taxon>
        <taxon>Alveolata</taxon>
        <taxon>Perkinsozoa</taxon>
        <taxon>Perkinsea</taxon>
        <taxon>Perkinsida</taxon>
        <taxon>Perkinsidae</taxon>
        <taxon>Perkinsus</taxon>
    </lineage>
</organism>
<keyword evidence="4 6" id="KW-0505">Motor protein</keyword>
<dbReference type="Proteomes" id="UP000553632">
    <property type="component" value="Unassembled WGS sequence"/>
</dbReference>
<dbReference type="PROSITE" id="PS51456">
    <property type="entry name" value="MYOSIN_MOTOR"/>
    <property type="match status" value="1"/>
</dbReference>
<dbReference type="GO" id="GO:0016459">
    <property type="term" value="C:myosin complex"/>
    <property type="evidence" value="ECO:0007669"/>
    <property type="project" value="UniProtKB-KW"/>
</dbReference>
<dbReference type="GO" id="GO:0005737">
    <property type="term" value="C:cytoplasm"/>
    <property type="evidence" value="ECO:0007669"/>
    <property type="project" value="TreeGrafter"/>
</dbReference>
<comment type="similarity">
    <text evidence="6">Belongs to the TRAFAC class myosin-kinesin ATPase superfamily. Myosin family.</text>
</comment>
<reference evidence="8 9" key="1">
    <citation type="submission" date="2020-04" db="EMBL/GenBank/DDBJ databases">
        <title>Perkinsus olseni comparative genomics.</title>
        <authorList>
            <person name="Bogema D.R."/>
        </authorList>
    </citation>
    <scope>NUCLEOTIDE SEQUENCE [LARGE SCALE GENOMIC DNA]</scope>
    <source>
        <strain evidence="8 9">ATCC PRA-207</strain>
    </source>
</reference>
<feature type="non-terminal residue" evidence="8">
    <location>
        <position position="280"/>
    </location>
</feature>
<dbReference type="EMBL" id="JABANO010026141">
    <property type="protein sequence ID" value="KAF4719052.1"/>
    <property type="molecule type" value="Genomic_DNA"/>
</dbReference>
<dbReference type="InterPro" id="IPR036961">
    <property type="entry name" value="Kinesin_motor_dom_sf"/>
</dbReference>
<dbReference type="GO" id="GO:0016020">
    <property type="term" value="C:membrane"/>
    <property type="evidence" value="ECO:0007669"/>
    <property type="project" value="TreeGrafter"/>
</dbReference>
<dbReference type="SUPFAM" id="SSF52540">
    <property type="entry name" value="P-loop containing nucleoside triphosphate hydrolases"/>
    <property type="match status" value="2"/>
</dbReference>
<evidence type="ECO:0000256" key="6">
    <source>
        <dbReference type="PROSITE-ProRule" id="PRU00782"/>
    </source>
</evidence>
<dbReference type="PANTHER" id="PTHR13140">
    <property type="entry name" value="MYOSIN"/>
    <property type="match status" value="1"/>
</dbReference>
<evidence type="ECO:0000256" key="2">
    <source>
        <dbReference type="ARBA" id="ARBA00022840"/>
    </source>
</evidence>
<sequence>PRSTSSTSATRERMVSVSQLYRADGGSIDVETVNDISQLPLVNEPIVNDVIRRRYLGDSIYTAARPMLIAVNPFRDLDNTTADIATYYRNMVPDDRRIDEAAPHIFRIAAQALTAHYIGAGLLEATHDDDDNDLIMSGGRGSSVASAYQPGVTPDAAELNLVNGVVEAAEGNVSILISGESGAGKTETCKHLMKFFTEPGTTTDGDSSSLCNALMAFNPILEAFGNAKTSRNDNSSRFGKLVKLYLSRPSSSSCAGAAAGDLRDHPTVAGGQVLSFLLEK</sequence>
<dbReference type="GO" id="GO:0005524">
    <property type="term" value="F:ATP binding"/>
    <property type="evidence" value="ECO:0007669"/>
    <property type="project" value="UniProtKB-UniRule"/>
</dbReference>
<dbReference type="AlphaFoldDB" id="A0A7J6RF97"/>
<dbReference type="Pfam" id="PF00063">
    <property type="entry name" value="Myosin_head"/>
    <property type="match status" value="2"/>
</dbReference>
<feature type="binding site" evidence="6">
    <location>
        <begin position="179"/>
        <end position="186"/>
    </location>
    <ligand>
        <name>ATP</name>
        <dbReference type="ChEBI" id="CHEBI:30616"/>
    </ligand>
</feature>
<evidence type="ECO:0000256" key="4">
    <source>
        <dbReference type="ARBA" id="ARBA00023175"/>
    </source>
</evidence>
<evidence type="ECO:0000313" key="9">
    <source>
        <dbReference type="Proteomes" id="UP000553632"/>
    </source>
</evidence>
<dbReference type="GO" id="GO:0000146">
    <property type="term" value="F:microfilament motor activity"/>
    <property type="evidence" value="ECO:0007669"/>
    <property type="project" value="TreeGrafter"/>
</dbReference>
<keyword evidence="1 6" id="KW-0547">Nucleotide-binding</keyword>
<accession>A0A7J6RF97</accession>
<gene>
    <name evidence="8" type="primary">MYO1G_1</name>
    <name evidence="8" type="ORF">FOZ63_012149</name>
</gene>
<dbReference type="PANTHER" id="PTHR13140:SF270">
    <property type="entry name" value="MYOSIN-12"/>
    <property type="match status" value="1"/>
</dbReference>
<protein>
    <submittedName>
        <fullName evidence="8">Unconventional myosin-Ig</fullName>
    </submittedName>
</protein>
<keyword evidence="9" id="KW-1185">Reference proteome</keyword>
<evidence type="ECO:0000256" key="1">
    <source>
        <dbReference type="ARBA" id="ARBA00022741"/>
    </source>
</evidence>
<comment type="caution">
    <text evidence="8">The sequence shown here is derived from an EMBL/GenBank/DDBJ whole genome shotgun (WGS) entry which is preliminary data.</text>
</comment>
<evidence type="ECO:0000313" key="8">
    <source>
        <dbReference type="EMBL" id="KAF4719052.1"/>
    </source>
</evidence>
<dbReference type="Gene3D" id="3.40.850.10">
    <property type="entry name" value="Kinesin motor domain"/>
    <property type="match status" value="2"/>
</dbReference>
<dbReference type="GO" id="GO:0007015">
    <property type="term" value="P:actin filament organization"/>
    <property type="evidence" value="ECO:0007669"/>
    <property type="project" value="TreeGrafter"/>
</dbReference>
<proteinExistence type="inferred from homology"/>
<dbReference type="InterPro" id="IPR001609">
    <property type="entry name" value="Myosin_head_motor_dom-like"/>
</dbReference>
<feature type="domain" description="Myosin motor" evidence="7">
    <location>
        <begin position="31"/>
        <end position="280"/>
    </location>
</feature>
<keyword evidence="2 6" id="KW-0067">ATP-binding</keyword>
<dbReference type="InterPro" id="IPR027417">
    <property type="entry name" value="P-loop_NTPase"/>
</dbReference>
<keyword evidence="3 6" id="KW-0518">Myosin</keyword>
<feature type="non-terminal residue" evidence="8">
    <location>
        <position position="1"/>
    </location>
</feature>
<evidence type="ECO:0000256" key="3">
    <source>
        <dbReference type="ARBA" id="ARBA00023123"/>
    </source>
</evidence>